<organism evidence="1">
    <name type="scientific">Gaeumannomyces tritici (strain R3-111a-1)</name>
    <name type="common">Wheat and barley take-all root rot fungus</name>
    <name type="synonym">Gaeumannomyces graminis var. tritici</name>
    <dbReference type="NCBI Taxonomy" id="644352"/>
    <lineage>
        <taxon>Eukaryota</taxon>
        <taxon>Fungi</taxon>
        <taxon>Dikarya</taxon>
        <taxon>Ascomycota</taxon>
        <taxon>Pezizomycotina</taxon>
        <taxon>Sordariomycetes</taxon>
        <taxon>Sordariomycetidae</taxon>
        <taxon>Magnaporthales</taxon>
        <taxon>Magnaporthaceae</taxon>
        <taxon>Gaeumannomyces</taxon>
    </lineage>
</organism>
<reference evidence="2" key="5">
    <citation type="submission" date="2018-04" db="UniProtKB">
        <authorList>
            <consortium name="EnsemblFungi"/>
        </authorList>
    </citation>
    <scope>IDENTIFICATION</scope>
    <source>
        <strain evidence="2">R3-111a-1</strain>
    </source>
</reference>
<dbReference type="EnsemblFungi" id="EJT75669">
    <property type="protein sequence ID" value="EJT75669"/>
    <property type="gene ID" value="GGTG_05601"/>
</dbReference>
<dbReference type="Proteomes" id="UP000006039">
    <property type="component" value="Unassembled WGS sequence"/>
</dbReference>
<reference evidence="1" key="3">
    <citation type="submission" date="2010-09" db="EMBL/GenBank/DDBJ databases">
        <title>Annotation of Gaeumannomyces graminis var. tritici R3-111a-1.</title>
        <authorList>
            <consortium name="The Broad Institute Genome Sequencing Platform"/>
            <person name="Ma L.-J."/>
            <person name="Dead R."/>
            <person name="Young S.K."/>
            <person name="Zeng Q."/>
            <person name="Gargeya S."/>
            <person name="Fitzgerald M."/>
            <person name="Haas B."/>
            <person name="Abouelleil A."/>
            <person name="Alvarado L."/>
            <person name="Arachchi H.M."/>
            <person name="Berlin A."/>
            <person name="Brown A."/>
            <person name="Chapman S.B."/>
            <person name="Chen Z."/>
            <person name="Dunbar C."/>
            <person name="Freedman E."/>
            <person name="Gearin G."/>
            <person name="Gellesch M."/>
            <person name="Goldberg J."/>
            <person name="Griggs A."/>
            <person name="Gujja S."/>
            <person name="Heiman D."/>
            <person name="Howarth C."/>
            <person name="Larson L."/>
            <person name="Lui A."/>
            <person name="MacDonald P.J.P."/>
            <person name="Mehta T."/>
            <person name="Montmayeur A."/>
            <person name="Murphy C."/>
            <person name="Neiman D."/>
            <person name="Pearson M."/>
            <person name="Priest M."/>
            <person name="Roberts A."/>
            <person name="Saif S."/>
            <person name="Shea T."/>
            <person name="Shenoy N."/>
            <person name="Sisk P."/>
            <person name="Stolte C."/>
            <person name="Sykes S."/>
            <person name="Yandava C."/>
            <person name="Wortman J."/>
            <person name="Nusbaum C."/>
            <person name="Birren B."/>
        </authorList>
    </citation>
    <scope>NUCLEOTIDE SEQUENCE</scope>
    <source>
        <strain evidence="1">R3-111a-1</strain>
    </source>
</reference>
<dbReference type="GeneID" id="20346059"/>
<dbReference type="VEuPathDB" id="FungiDB:GGTG_05601"/>
<name>J3NWD7_GAET3</name>
<reference evidence="1" key="2">
    <citation type="submission" date="2010-07" db="EMBL/GenBank/DDBJ databases">
        <authorList>
            <consortium name="The Broad Institute Genome Sequencing Platform"/>
            <consortium name="Broad Institute Genome Sequencing Center for Infectious Disease"/>
            <person name="Ma L.-J."/>
            <person name="Dead R."/>
            <person name="Young S."/>
            <person name="Zeng Q."/>
            <person name="Koehrsen M."/>
            <person name="Alvarado L."/>
            <person name="Berlin A."/>
            <person name="Chapman S.B."/>
            <person name="Chen Z."/>
            <person name="Freedman E."/>
            <person name="Gellesch M."/>
            <person name="Goldberg J."/>
            <person name="Griggs A."/>
            <person name="Gujja S."/>
            <person name="Heilman E.R."/>
            <person name="Heiman D."/>
            <person name="Hepburn T."/>
            <person name="Howarth C."/>
            <person name="Jen D."/>
            <person name="Larson L."/>
            <person name="Mehta T."/>
            <person name="Neiman D."/>
            <person name="Pearson M."/>
            <person name="Roberts A."/>
            <person name="Saif S."/>
            <person name="Shea T."/>
            <person name="Shenoy N."/>
            <person name="Sisk P."/>
            <person name="Stolte C."/>
            <person name="Sykes S."/>
            <person name="Walk T."/>
            <person name="White J."/>
            <person name="Yandava C."/>
            <person name="Haas B."/>
            <person name="Nusbaum C."/>
            <person name="Birren B."/>
        </authorList>
    </citation>
    <scope>NUCLEOTIDE SEQUENCE</scope>
    <source>
        <strain evidence="1">R3-111a-1</strain>
    </source>
</reference>
<evidence type="ECO:0000313" key="2">
    <source>
        <dbReference type="EnsemblFungi" id="EJT75669"/>
    </source>
</evidence>
<accession>J3NWD7</accession>
<dbReference type="HOGENOM" id="CLU_2589885_0_0_1"/>
<sequence>MATPEQQNPHNSVPRTLESLVFACVSDFVGAGIGEAVARRGRVFARLASPYQDVQLTAVGVVDASMASVEEQFQSNTEQS</sequence>
<proteinExistence type="predicted"/>
<gene>
    <name evidence="2" type="primary">20346059</name>
    <name evidence="1" type="ORF">GGTG_05601</name>
</gene>
<reference evidence="3" key="1">
    <citation type="submission" date="2010-07" db="EMBL/GenBank/DDBJ databases">
        <title>The genome sequence of Gaeumannomyces graminis var. tritici strain R3-111a-1.</title>
        <authorList>
            <consortium name="The Broad Institute Genome Sequencing Platform"/>
            <person name="Ma L.-J."/>
            <person name="Dead R."/>
            <person name="Young S."/>
            <person name="Zeng Q."/>
            <person name="Koehrsen M."/>
            <person name="Alvarado L."/>
            <person name="Berlin A."/>
            <person name="Chapman S.B."/>
            <person name="Chen Z."/>
            <person name="Freedman E."/>
            <person name="Gellesch M."/>
            <person name="Goldberg J."/>
            <person name="Griggs A."/>
            <person name="Gujja S."/>
            <person name="Heilman E.R."/>
            <person name="Heiman D."/>
            <person name="Hepburn T."/>
            <person name="Howarth C."/>
            <person name="Jen D."/>
            <person name="Larson L."/>
            <person name="Mehta T."/>
            <person name="Neiman D."/>
            <person name="Pearson M."/>
            <person name="Roberts A."/>
            <person name="Saif S."/>
            <person name="Shea T."/>
            <person name="Shenoy N."/>
            <person name="Sisk P."/>
            <person name="Stolte C."/>
            <person name="Sykes S."/>
            <person name="Walk T."/>
            <person name="White J."/>
            <person name="Yandava C."/>
            <person name="Haas B."/>
            <person name="Nusbaum C."/>
            <person name="Birren B."/>
        </authorList>
    </citation>
    <scope>NUCLEOTIDE SEQUENCE [LARGE SCALE GENOMIC DNA]</scope>
    <source>
        <strain evidence="3">R3-111a-1</strain>
    </source>
</reference>
<evidence type="ECO:0000313" key="3">
    <source>
        <dbReference type="Proteomes" id="UP000006039"/>
    </source>
</evidence>
<keyword evidence="3" id="KW-1185">Reference proteome</keyword>
<dbReference type="AlphaFoldDB" id="J3NWD7"/>
<protein>
    <submittedName>
        <fullName evidence="1 2">Uncharacterized protein</fullName>
    </submittedName>
</protein>
<reference evidence="2" key="4">
    <citation type="journal article" date="2015" name="G3 (Bethesda)">
        <title>Genome sequences of three phytopathogenic species of the Magnaporthaceae family of fungi.</title>
        <authorList>
            <person name="Okagaki L.H."/>
            <person name="Nunes C.C."/>
            <person name="Sailsbery J."/>
            <person name="Clay B."/>
            <person name="Brown D."/>
            <person name="John T."/>
            <person name="Oh Y."/>
            <person name="Young N."/>
            <person name="Fitzgerald M."/>
            <person name="Haas B.J."/>
            <person name="Zeng Q."/>
            <person name="Young S."/>
            <person name="Adiconis X."/>
            <person name="Fan L."/>
            <person name="Levin J.Z."/>
            <person name="Mitchell T.K."/>
            <person name="Okubara P.A."/>
            <person name="Farman M.L."/>
            <person name="Kohn L.M."/>
            <person name="Birren B."/>
            <person name="Ma L.-J."/>
            <person name="Dean R.A."/>
        </authorList>
    </citation>
    <scope>NUCLEOTIDE SEQUENCE</scope>
    <source>
        <strain evidence="2">R3-111a-1</strain>
    </source>
</reference>
<evidence type="ECO:0000313" key="1">
    <source>
        <dbReference type="EMBL" id="EJT75669.1"/>
    </source>
</evidence>
<dbReference type="EMBL" id="GL385397">
    <property type="protein sequence ID" value="EJT75669.1"/>
    <property type="molecule type" value="Genomic_DNA"/>
</dbReference>
<dbReference type="RefSeq" id="XP_009221669.1">
    <property type="nucleotide sequence ID" value="XM_009223405.1"/>
</dbReference>